<dbReference type="Gene3D" id="3.40.50.2000">
    <property type="entry name" value="Glycogen Phosphorylase B"/>
    <property type="match status" value="2"/>
</dbReference>
<dbReference type="GO" id="GO:0016757">
    <property type="term" value="F:glycosyltransferase activity"/>
    <property type="evidence" value="ECO:0007669"/>
    <property type="project" value="InterPro"/>
</dbReference>
<dbReference type="InterPro" id="IPR028098">
    <property type="entry name" value="Glyco_trans_4-like_N"/>
</dbReference>
<evidence type="ECO:0000259" key="1">
    <source>
        <dbReference type="Pfam" id="PF00534"/>
    </source>
</evidence>
<dbReference type="InterPro" id="IPR001296">
    <property type="entry name" value="Glyco_trans_1"/>
</dbReference>
<gene>
    <name evidence="3" type="ORF">COU10_03405</name>
</gene>
<comment type="caution">
    <text evidence="3">The sequence shown here is derived from an EMBL/GenBank/DDBJ whole genome shotgun (WGS) entry which is preliminary data.</text>
</comment>
<accession>A0A2H0UMS9</accession>
<evidence type="ECO:0000313" key="4">
    <source>
        <dbReference type="Proteomes" id="UP000230903"/>
    </source>
</evidence>
<dbReference type="EMBL" id="PFBC01000052">
    <property type="protein sequence ID" value="PIR87691.1"/>
    <property type="molecule type" value="Genomic_DNA"/>
</dbReference>
<evidence type="ECO:0008006" key="5">
    <source>
        <dbReference type="Google" id="ProtNLM"/>
    </source>
</evidence>
<dbReference type="Proteomes" id="UP000230903">
    <property type="component" value="Unassembled WGS sequence"/>
</dbReference>
<dbReference type="AlphaFoldDB" id="A0A2H0UMS9"/>
<dbReference type="InterPro" id="IPR050194">
    <property type="entry name" value="Glycosyltransferase_grp1"/>
</dbReference>
<evidence type="ECO:0000259" key="2">
    <source>
        <dbReference type="Pfam" id="PF13439"/>
    </source>
</evidence>
<reference evidence="4" key="1">
    <citation type="submission" date="2017-09" db="EMBL/GenBank/DDBJ databases">
        <title>Depth-based differentiation of microbial function through sediment-hosted aquifers and enrichment of novel symbionts in the deep terrestrial subsurface.</title>
        <authorList>
            <person name="Probst A.J."/>
            <person name="Ladd B."/>
            <person name="Jarett J.K."/>
            <person name="Geller-Mcgrath D.E."/>
            <person name="Sieber C.M.K."/>
            <person name="Emerson J.B."/>
            <person name="Anantharaman K."/>
            <person name="Thomas B.C."/>
            <person name="Malmstrom R."/>
            <person name="Stieglmeier M."/>
            <person name="Klingl A."/>
            <person name="Woyke T."/>
            <person name="Ryan C.M."/>
            <person name="Banfield J.F."/>
        </authorList>
    </citation>
    <scope>NUCLEOTIDE SEQUENCE [LARGE SCALE GENOMIC DNA]</scope>
</reference>
<feature type="domain" description="Glycosyltransferase subfamily 4-like N-terminal" evidence="2">
    <location>
        <begin position="15"/>
        <end position="176"/>
    </location>
</feature>
<dbReference type="PANTHER" id="PTHR45947">
    <property type="entry name" value="SULFOQUINOVOSYL TRANSFERASE SQD2"/>
    <property type="match status" value="1"/>
</dbReference>
<organism evidence="3 4">
    <name type="scientific">Candidatus Harrisonbacteria bacterium CG10_big_fil_rev_8_21_14_0_10_45_28</name>
    <dbReference type="NCBI Taxonomy" id="1974586"/>
    <lineage>
        <taxon>Bacteria</taxon>
        <taxon>Candidatus Harrisoniibacteriota</taxon>
    </lineage>
</organism>
<dbReference type="SUPFAM" id="SSF53756">
    <property type="entry name" value="UDP-Glycosyltransferase/glycogen phosphorylase"/>
    <property type="match status" value="1"/>
</dbReference>
<name>A0A2H0UMS9_9BACT</name>
<dbReference type="PANTHER" id="PTHR45947:SF3">
    <property type="entry name" value="SULFOQUINOVOSYL TRANSFERASE SQD2"/>
    <property type="match status" value="1"/>
</dbReference>
<protein>
    <recommendedName>
        <fullName evidence="5">Glycosyl transferase family 1 domain-containing protein</fullName>
    </recommendedName>
</protein>
<dbReference type="CDD" id="cd03801">
    <property type="entry name" value="GT4_PimA-like"/>
    <property type="match status" value="1"/>
</dbReference>
<proteinExistence type="predicted"/>
<evidence type="ECO:0000313" key="3">
    <source>
        <dbReference type="EMBL" id="PIR87691.1"/>
    </source>
</evidence>
<sequence>MKILHTVEFYEPCKGGAEEVVKQLSECLVAMGHDVTVATTVDKDRTPGKINGVLVLSFDISGNKVVGFRAGEGEIERYKNLLHEEDFDLILNYAAQSWPTDLMYDELHSIKAKKILVPCGYSGLNDKKYKEYFEKLPDYLARYNSLVYMSENYQDKKFGDEHGFSDKGIVIPNGVSMQEFDNKRTYWHFPGLNKIKTERIAISISNHYKKKGHSFVIKAFKMMGRKDTTLAIIGQLPSGRGLKKIAHIVLDYWHCWLMSILNRRIKLVSGRDREMVLGAYAAADVFLFGSEVECAPLVTYEAMASNVVFITRPVGNVLDHKDYIKIVKTPVQMAQVANDVLDNEEARQMIVAKAREYCEKNHNWAKIVKQYESLYNTVLE</sequence>
<feature type="domain" description="Glycosyl transferase family 1" evidence="1">
    <location>
        <begin position="192"/>
        <end position="356"/>
    </location>
</feature>
<dbReference type="Pfam" id="PF00534">
    <property type="entry name" value="Glycos_transf_1"/>
    <property type="match status" value="1"/>
</dbReference>
<dbReference type="Pfam" id="PF13439">
    <property type="entry name" value="Glyco_transf_4"/>
    <property type="match status" value="1"/>
</dbReference>